<dbReference type="EMBL" id="CAUYUJ010015907">
    <property type="protein sequence ID" value="CAK0859490.1"/>
    <property type="molecule type" value="Genomic_DNA"/>
</dbReference>
<feature type="region of interest" description="Disordered" evidence="2">
    <location>
        <begin position="1825"/>
        <end position="1946"/>
    </location>
</feature>
<evidence type="ECO:0000313" key="5">
    <source>
        <dbReference type="EMBL" id="CAK0859490.1"/>
    </source>
</evidence>
<dbReference type="PANTHER" id="PTHR40849:SF2">
    <property type="entry name" value="RGS DOMAIN-CONTAINING PROTEIN"/>
    <property type="match status" value="1"/>
</dbReference>
<evidence type="ECO:0000259" key="4">
    <source>
        <dbReference type="PROSITE" id="PS50878"/>
    </source>
</evidence>
<dbReference type="SUPFAM" id="SSF56219">
    <property type="entry name" value="DNase I-like"/>
    <property type="match status" value="1"/>
</dbReference>
<reference evidence="5" key="1">
    <citation type="submission" date="2023-10" db="EMBL/GenBank/DDBJ databases">
        <authorList>
            <person name="Chen Y."/>
            <person name="Shah S."/>
            <person name="Dougan E. K."/>
            <person name="Thang M."/>
            <person name="Chan C."/>
        </authorList>
    </citation>
    <scope>NUCLEOTIDE SEQUENCE [LARGE SCALE GENOMIC DNA]</scope>
</reference>
<keyword evidence="1" id="KW-0175">Coiled coil</keyword>
<dbReference type="InterPro" id="IPR036691">
    <property type="entry name" value="Endo/exonu/phosph_ase_sf"/>
</dbReference>
<evidence type="ECO:0000256" key="1">
    <source>
        <dbReference type="SAM" id="Coils"/>
    </source>
</evidence>
<evidence type="ECO:0000256" key="2">
    <source>
        <dbReference type="SAM" id="MobiDB-lite"/>
    </source>
</evidence>
<keyword evidence="3" id="KW-0812">Transmembrane</keyword>
<dbReference type="Proteomes" id="UP001189429">
    <property type="component" value="Unassembled WGS sequence"/>
</dbReference>
<feature type="domain" description="Reverse transcriptase" evidence="4">
    <location>
        <begin position="864"/>
        <end position="1126"/>
    </location>
</feature>
<feature type="compositionally biased region" description="Low complexity" evidence="2">
    <location>
        <begin position="1936"/>
        <end position="1946"/>
    </location>
</feature>
<keyword evidence="6" id="KW-1185">Reference proteome</keyword>
<keyword evidence="3" id="KW-1133">Transmembrane helix</keyword>
<name>A0ABN9UKS3_9DINO</name>
<feature type="transmembrane region" description="Helical" evidence="3">
    <location>
        <begin position="2276"/>
        <end position="2296"/>
    </location>
</feature>
<feature type="transmembrane region" description="Helical" evidence="3">
    <location>
        <begin position="2185"/>
        <end position="2202"/>
    </location>
</feature>
<protein>
    <recommendedName>
        <fullName evidence="4">Reverse transcriptase domain-containing protein</fullName>
    </recommendedName>
</protein>
<evidence type="ECO:0000256" key="3">
    <source>
        <dbReference type="SAM" id="Phobius"/>
    </source>
</evidence>
<dbReference type="PROSITE" id="PS50878">
    <property type="entry name" value="RT_POL"/>
    <property type="match status" value="1"/>
</dbReference>
<feature type="transmembrane region" description="Helical" evidence="3">
    <location>
        <begin position="2234"/>
        <end position="2256"/>
    </location>
</feature>
<accession>A0ABN9UKS3</accession>
<feature type="compositionally biased region" description="Basic and acidic residues" evidence="2">
    <location>
        <begin position="23"/>
        <end position="41"/>
    </location>
</feature>
<organism evidence="5 6">
    <name type="scientific">Prorocentrum cordatum</name>
    <dbReference type="NCBI Taxonomy" id="2364126"/>
    <lineage>
        <taxon>Eukaryota</taxon>
        <taxon>Sar</taxon>
        <taxon>Alveolata</taxon>
        <taxon>Dinophyceae</taxon>
        <taxon>Prorocentrales</taxon>
        <taxon>Prorocentraceae</taxon>
        <taxon>Prorocentrum</taxon>
    </lineage>
</organism>
<dbReference type="PANTHER" id="PTHR40849">
    <property type="entry name" value="C2 CALCIUM-DEPENDENT MEMBRANE TARGETING"/>
    <property type="match status" value="1"/>
</dbReference>
<feature type="transmembrane region" description="Helical" evidence="3">
    <location>
        <begin position="2143"/>
        <end position="2165"/>
    </location>
</feature>
<keyword evidence="3" id="KW-0472">Membrane</keyword>
<feature type="region of interest" description="Disordered" evidence="2">
    <location>
        <begin position="224"/>
        <end position="267"/>
    </location>
</feature>
<feature type="compositionally biased region" description="Basic and acidic residues" evidence="2">
    <location>
        <begin position="1899"/>
        <end position="1908"/>
    </location>
</feature>
<comment type="caution">
    <text evidence="5">The sequence shown here is derived from an EMBL/GenBank/DDBJ whole genome shotgun (WGS) entry which is preliminary data.</text>
</comment>
<feature type="region of interest" description="Disordered" evidence="2">
    <location>
        <begin position="1"/>
        <end position="42"/>
    </location>
</feature>
<feature type="region of interest" description="Disordered" evidence="2">
    <location>
        <begin position="1692"/>
        <end position="1716"/>
    </location>
</feature>
<feature type="coiled-coil region" evidence="1">
    <location>
        <begin position="96"/>
        <end position="165"/>
    </location>
</feature>
<dbReference type="Gene3D" id="3.60.10.10">
    <property type="entry name" value="Endonuclease/exonuclease/phosphatase"/>
    <property type="match status" value="1"/>
</dbReference>
<gene>
    <name evidence="5" type="ORF">PCOR1329_LOCUS48836</name>
</gene>
<dbReference type="InterPro" id="IPR000477">
    <property type="entry name" value="RT_dom"/>
</dbReference>
<feature type="compositionally biased region" description="Low complexity" evidence="2">
    <location>
        <begin position="1841"/>
        <end position="1861"/>
    </location>
</feature>
<feature type="non-terminal residue" evidence="5">
    <location>
        <position position="2362"/>
    </location>
</feature>
<sequence length="2362" mass="260552">MEAELAKLRNLVGKGGPAPRLQAEGDQHQHTEEKSERDPSFAKRTALQENINYHERALKEAVKYEEQDGAAHAYHKAEIDKLREQIRDLRPPATAYKLASQKLERSRTQLDKLTKDHEALLLQLQGLQEKISEKSASIEAKKVEVEQFKAEAERHQRQVQVARGEASDGDAPIIPEDIMALDVNLTDFQDDPGLLQFYHQCRADANFQKLQKLVQKKLEVSIPKAPAPRNGVQVPVSPESDDGLDGTSSGGDGNANGESSKRGNGIQWTTEDVEALHTKLCQGEHGNDISMDPLSDMVADIQKTNEHLFETFNASQGKRTLKLRLEGTSALVVLAQEIGHLDWECEALSTWAGSRKWQMMVIPGKPTDGHLPSGGLAIFAREGVGLRGPEYPASTAARRQRETNEQIAFGSELVPHRAQHVLVELEGWPPLNVFNIYLHTAEGMATRNARILMNVGLAMAGQQYPCLVGGDWNMSIDEVEASGFPVHAQVGLVSPGQVTCRGPTSATTIDFFALSSGAMRLTRKCQVDKTWHKNPHRPVQLSLCGHGTTMQYLAYVGGIKIAAEKVVGPLWYDADWDFERSYAAEAYRQAAAAPVAVAWKVYHELRLGHITGTFIKAPENFKGMIRPKWISYAYEGQDAECIQAVADGSQWFADAVKGIAALKNGRGREQERQLADEVQGFLETDYVGQNVNHRLDASVTRARRLISHASTSSEELHELLAACEEDMKYAKQQADRDSSTRWKGWCDIACAGGAGRFHRVTKLNSVQAPTVVCKTTTDGMSGYPHQIVLDMEAKHHKLWQATEEAPHAWAPDRSTVDRPSPGMIRAASKAFTTKTSSSLDGIHPSHFQHLSDEALECLCDIFQAVEAIGVFPIQLTWMVMPMLPKATGGHRLIILYSAAYRVWQKMRRPGLDMIQQRLDRPYWGAAAGRSAVDSAWTLAADNEQNVCQDRFVVTVVADYSKYYETIGLDQARDKLMRLGMPVPMVKVVYNQWKGPRIIRLRLHHGGAPRHANAGLPAGDAYADVVRKAHAVEQYDMYTSLHPLVRFASYIDDTALGVNSSGKQMVIDQAVHATKGFFKVARALGASINEKLAIISSTKAISDEVSRRLHLDMKISLKSTAYLGTDVSGGRARNAKGTRDKFRARQKVYGGRLRKLRKFKKALAAKKTERIGKIYRVGARPAYTFGVEVNGVNDAELLKLRRDCSKHVKPNHGGISASAKMVLLGDPAATQALAPALQWSRMVWAATARPATAAVPLALLEAWWRRAITEPGVVKQWSKTRGPLQRAALSAQRAGWQTRTGLLWINHRGDEVHVGQLTPGLLEMMLRQGLAVQHEKALAEKWDMQPYTRVTFDILRRQVRSRKFNKYQKFCIMNCACDGVWTRQKAKEKGYLTDGKCECGDADTLVHRLAECTRPEVVEARREAGIPESFLQELRQAPDDRVINQGAFAYPEWEIPDMQLGTGSVILDGDGNDFACTPETMAATVLAETDLEMELSFDGSCTKPDILELQRAGWAIALMDPHSDKVRCTMHAPVPASLPQSSAMAEYLAYAYTGQVADRPADGYAGFMGTVRMAALTSWAHRSGAEYAGLDMATRRLTDANVYADVRAKAGAAMHAAISEDFAKVIDTATVRIKNFAKVLSVATLLMCPLRHNFVVIPCPRLMKTESALVTEHAAAASERRQEQGLNHLTETAFSPGTASERGQEQGPNRAVAAERRQEQGLNRALEVCSSEGEHGSQVSGPFFRPGCGCGGKYYGEYFEKKGGASGQGRTPRSCWRYDVGFYAEYVLHSACGPGGSCWRSDAGYYAEYSLHSACGPGVRPQRLRAAPDETQAPSAELATPLAPALSARGRGRSGAAAPEGATCDRRAAGAPQSAQLQACGREVEPGRAPAAAATFTDGPRGRAMEFDGSHPALRQPTRKSLAVPTASPGPEGGVPRSGSAGSAGAAASRRASACAASPQPQSAEFFDRTTPWRRALMAKVHDTWRSTTLADPDMWPWWRACLGHCIDTIWVDVEHEVERRFANALKWVPIEDTDDIEPPFTDAPLPVEGSRLYRLRAHTHYWIRFHWLRVRAYVLHHYLAHDLSFFGKLHDRVFLLMLLMTTIPVTGMRELFFSVVLLMLLFPGPPDEFQLVNYILVIKGTQFLTSGLAGLSSGAMRYFMCYTFFKDDFFQCVERHGPGARVSYYGQLFNYFGSTVLVWIAFSRLKTSTKQASVDMSKNAEPPPKDTWQKLRWLLYYDMACFALSLLLLGLLAGVTCSVRYWKHGALDGVSEGKDFHANLFWCTTLYALLSIPFFAMKWLPGALAVLTHTTNTGYNAHGACVAFRFRAPADAGNGGPTPQGPPAWSSGQVAVQITRMLRLAE</sequence>
<feature type="transmembrane region" description="Helical" evidence="3">
    <location>
        <begin position="2093"/>
        <end position="2122"/>
    </location>
</feature>
<proteinExistence type="predicted"/>
<evidence type="ECO:0000313" key="6">
    <source>
        <dbReference type="Proteomes" id="UP001189429"/>
    </source>
</evidence>